<dbReference type="InterPro" id="IPR001387">
    <property type="entry name" value="Cro/C1-type_HTH"/>
</dbReference>
<evidence type="ECO:0000313" key="3">
    <source>
        <dbReference type="Proteomes" id="UP000054729"/>
    </source>
</evidence>
<organism evidence="2 3">
    <name type="scientific">Legionella waltersii</name>
    <dbReference type="NCBI Taxonomy" id="66969"/>
    <lineage>
        <taxon>Bacteria</taxon>
        <taxon>Pseudomonadati</taxon>
        <taxon>Pseudomonadota</taxon>
        <taxon>Gammaproteobacteria</taxon>
        <taxon>Legionellales</taxon>
        <taxon>Legionellaceae</taxon>
        <taxon>Legionella</taxon>
    </lineage>
</organism>
<dbReference type="OrthoDB" id="9791537at2"/>
<comment type="caution">
    <text evidence="2">The sequence shown here is derived from an EMBL/GenBank/DDBJ whole genome shotgun (WGS) entry which is preliminary data.</text>
</comment>
<dbReference type="AlphaFoldDB" id="A0A0W1ACD0"/>
<protein>
    <submittedName>
        <fullName evidence="2">Phage repressor</fullName>
    </submittedName>
</protein>
<dbReference type="PROSITE" id="PS50943">
    <property type="entry name" value="HTH_CROC1"/>
    <property type="match status" value="1"/>
</dbReference>
<dbReference type="Gene3D" id="1.10.260.40">
    <property type="entry name" value="lambda repressor-like DNA-binding domains"/>
    <property type="match status" value="1"/>
</dbReference>
<name>A0A0W1ACD0_9GAMM</name>
<proteinExistence type="predicted"/>
<accession>A0A0W1ACD0</accession>
<dbReference type="InterPro" id="IPR010982">
    <property type="entry name" value="Lambda_DNA-bd_dom_sf"/>
</dbReference>
<dbReference type="SMART" id="SM00530">
    <property type="entry name" value="HTH_XRE"/>
    <property type="match status" value="1"/>
</dbReference>
<dbReference type="GO" id="GO:0003677">
    <property type="term" value="F:DNA binding"/>
    <property type="evidence" value="ECO:0007669"/>
    <property type="project" value="InterPro"/>
</dbReference>
<dbReference type="CDD" id="cd00093">
    <property type="entry name" value="HTH_XRE"/>
    <property type="match status" value="1"/>
</dbReference>
<keyword evidence="3" id="KW-1185">Reference proteome</keyword>
<evidence type="ECO:0000313" key="2">
    <source>
        <dbReference type="EMBL" id="KTD78916.1"/>
    </source>
</evidence>
<sequence length="87" mass="9561">MNMKKIIGSRITQARKANGLTIKILAERTGLGAARIGNWEQGTRSPGPEETKTLSRELKVAGAWLLCLTDDPRGENVETGKHFDKLD</sequence>
<evidence type="ECO:0000259" key="1">
    <source>
        <dbReference type="PROSITE" id="PS50943"/>
    </source>
</evidence>
<dbReference type="PATRIC" id="fig|66969.6.peg.1841"/>
<dbReference type="EMBL" id="LNZB01000038">
    <property type="protein sequence ID" value="KTD78916.1"/>
    <property type="molecule type" value="Genomic_DNA"/>
</dbReference>
<dbReference type="SUPFAM" id="SSF47413">
    <property type="entry name" value="lambda repressor-like DNA-binding domains"/>
    <property type="match status" value="1"/>
</dbReference>
<dbReference type="Pfam" id="PF12844">
    <property type="entry name" value="HTH_19"/>
    <property type="match status" value="1"/>
</dbReference>
<gene>
    <name evidence="2" type="ORF">Lwal_1686</name>
</gene>
<feature type="domain" description="HTH cro/C1-type" evidence="1">
    <location>
        <begin position="11"/>
        <end position="65"/>
    </location>
</feature>
<reference evidence="2 3" key="1">
    <citation type="submission" date="2015-11" db="EMBL/GenBank/DDBJ databases">
        <title>Genomic analysis of 38 Legionella species identifies large and diverse effector repertoires.</title>
        <authorList>
            <person name="Burstein D."/>
            <person name="Amaro F."/>
            <person name="Zusman T."/>
            <person name="Lifshitz Z."/>
            <person name="Cohen O."/>
            <person name="Gilbert J.A."/>
            <person name="Pupko T."/>
            <person name="Shuman H.A."/>
            <person name="Segal G."/>
        </authorList>
    </citation>
    <scope>NUCLEOTIDE SEQUENCE [LARGE SCALE GENOMIC DNA]</scope>
    <source>
        <strain evidence="2 3">ATCC 51914</strain>
    </source>
</reference>
<dbReference type="Proteomes" id="UP000054729">
    <property type="component" value="Unassembled WGS sequence"/>
</dbReference>
<dbReference type="STRING" id="66969.Lwal_1686"/>
<dbReference type="RefSeq" id="WP_058480363.1">
    <property type="nucleotide sequence ID" value="NZ_CAAAIQ010000024.1"/>
</dbReference>